<evidence type="ECO:0000256" key="1">
    <source>
        <dbReference type="SAM" id="MobiDB-lite"/>
    </source>
</evidence>
<dbReference type="EMBL" id="PQFF01000132">
    <property type="protein sequence ID" value="RHZ79781.1"/>
    <property type="molecule type" value="Genomic_DNA"/>
</dbReference>
<protein>
    <submittedName>
        <fullName evidence="2">Uncharacterized protein</fullName>
    </submittedName>
</protein>
<sequence>MGEESNKRPIEVDSEEMNTTQDKSPRMHQEEIALIFYTFLEKSIMLDLKMRLRTEILSVSWTKFVAKLFDSLPVWYRKSLVAMECFQFSQRMSRLHGYCDEIKEQPT</sequence>
<keyword evidence="3" id="KW-1185">Reference proteome</keyword>
<comment type="caution">
    <text evidence="2">The sequence shown here is derived from an EMBL/GenBank/DDBJ whole genome shotgun (WGS) entry which is preliminary data.</text>
</comment>
<evidence type="ECO:0000313" key="3">
    <source>
        <dbReference type="Proteomes" id="UP000266861"/>
    </source>
</evidence>
<accession>A0A397IUZ6</accession>
<dbReference type="AlphaFoldDB" id="A0A397IUZ6"/>
<evidence type="ECO:0000313" key="2">
    <source>
        <dbReference type="EMBL" id="RHZ79781.1"/>
    </source>
</evidence>
<gene>
    <name evidence="2" type="ORF">Glove_141g25</name>
</gene>
<dbReference type="Proteomes" id="UP000266861">
    <property type="component" value="Unassembled WGS sequence"/>
</dbReference>
<proteinExistence type="predicted"/>
<organism evidence="2 3">
    <name type="scientific">Diversispora epigaea</name>
    <dbReference type="NCBI Taxonomy" id="1348612"/>
    <lineage>
        <taxon>Eukaryota</taxon>
        <taxon>Fungi</taxon>
        <taxon>Fungi incertae sedis</taxon>
        <taxon>Mucoromycota</taxon>
        <taxon>Glomeromycotina</taxon>
        <taxon>Glomeromycetes</taxon>
        <taxon>Diversisporales</taxon>
        <taxon>Diversisporaceae</taxon>
        <taxon>Diversispora</taxon>
    </lineage>
</organism>
<feature type="region of interest" description="Disordered" evidence="1">
    <location>
        <begin position="1"/>
        <end position="26"/>
    </location>
</feature>
<reference evidence="2 3" key="1">
    <citation type="submission" date="2018-08" db="EMBL/GenBank/DDBJ databases">
        <title>Genome and evolution of the arbuscular mycorrhizal fungus Diversispora epigaea (formerly Glomus versiforme) and its bacterial endosymbionts.</title>
        <authorList>
            <person name="Sun X."/>
            <person name="Fei Z."/>
            <person name="Harrison M."/>
        </authorList>
    </citation>
    <scope>NUCLEOTIDE SEQUENCE [LARGE SCALE GENOMIC DNA]</scope>
    <source>
        <strain evidence="2 3">IT104</strain>
    </source>
</reference>
<feature type="compositionally biased region" description="Basic and acidic residues" evidence="1">
    <location>
        <begin position="1"/>
        <end position="11"/>
    </location>
</feature>
<name>A0A397IUZ6_9GLOM</name>